<feature type="transmembrane region" description="Helical" evidence="7">
    <location>
        <begin position="12"/>
        <end position="36"/>
    </location>
</feature>
<evidence type="ECO:0000256" key="4">
    <source>
        <dbReference type="ARBA" id="ARBA00022692"/>
    </source>
</evidence>
<comment type="similarity">
    <text evidence="2">Belongs to the TMEM205 family.</text>
</comment>
<feature type="transmembrane region" description="Helical" evidence="7">
    <location>
        <begin position="88"/>
        <end position="108"/>
    </location>
</feature>
<evidence type="ECO:0000313" key="9">
    <source>
        <dbReference type="EMBL" id="KYO44854.1"/>
    </source>
</evidence>
<protein>
    <recommendedName>
        <fullName evidence="3">Transmembrane protein 205</fullName>
    </recommendedName>
</protein>
<dbReference type="PANTHER" id="PTHR46916:SF2">
    <property type="entry name" value="TRANSMEMBRANE PROTEIN 205"/>
    <property type="match status" value="1"/>
</dbReference>
<name>A0A151P722_ALLMI</name>
<dbReference type="STRING" id="8496.A0A151P722"/>
<comment type="subcellular location">
    <subcellularLocation>
        <location evidence="1">Membrane</location>
        <topology evidence="1">Multi-pass membrane protein</topology>
    </subcellularLocation>
</comment>
<dbReference type="PANTHER" id="PTHR46916">
    <property type="entry name" value="TRANSMEMBRANE PROTEIN 205"/>
    <property type="match status" value="1"/>
</dbReference>
<feature type="transmembrane region" description="Helical" evidence="7">
    <location>
        <begin position="56"/>
        <end position="76"/>
    </location>
</feature>
<dbReference type="InterPro" id="IPR042623">
    <property type="entry name" value="TMEM205"/>
</dbReference>
<dbReference type="eggNOG" id="KOG2886">
    <property type="taxonomic scope" value="Eukaryota"/>
</dbReference>
<dbReference type="AlphaFoldDB" id="A0A151P722"/>
<comment type="caution">
    <text evidence="9">The sequence shown here is derived from an EMBL/GenBank/DDBJ whole genome shotgun (WGS) entry which is preliminary data.</text>
</comment>
<keyword evidence="5 7" id="KW-1133">Transmembrane helix</keyword>
<evidence type="ECO:0000256" key="2">
    <source>
        <dbReference type="ARBA" id="ARBA00011001"/>
    </source>
</evidence>
<evidence type="ECO:0000313" key="10">
    <source>
        <dbReference type="Proteomes" id="UP000050525"/>
    </source>
</evidence>
<sequence>MQKDGDGGSLAGVAHLFVLATAWGMQVWVTFISGFVLARGVGRHVFGQVQSKLFPWYFHTLLGCAALNLALAAVAGRPWHQLSSAETLQVWLFGGSLVLSGLNARWLAPATARATAQLQALERERGLGAEAARGPRAAAYEELRAADPRYAQLRRAFAAAHGLSALGNLGALLCNGAALLIAARRGA</sequence>
<dbReference type="PhylomeDB" id="A0A151P722"/>
<dbReference type="Pfam" id="PF13664">
    <property type="entry name" value="DUF4149"/>
    <property type="match status" value="1"/>
</dbReference>
<dbReference type="Proteomes" id="UP000050525">
    <property type="component" value="Unassembled WGS sequence"/>
</dbReference>
<evidence type="ECO:0000256" key="5">
    <source>
        <dbReference type="ARBA" id="ARBA00022989"/>
    </source>
</evidence>
<evidence type="ECO:0000256" key="6">
    <source>
        <dbReference type="ARBA" id="ARBA00023136"/>
    </source>
</evidence>
<dbReference type="GO" id="GO:0016020">
    <property type="term" value="C:membrane"/>
    <property type="evidence" value="ECO:0007669"/>
    <property type="project" value="UniProtKB-SubCell"/>
</dbReference>
<evidence type="ECO:0000256" key="3">
    <source>
        <dbReference type="ARBA" id="ARBA00015041"/>
    </source>
</evidence>
<dbReference type="InterPro" id="IPR025423">
    <property type="entry name" value="TMEM205-like"/>
</dbReference>
<evidence type="ECO:0000256" key="7">
    <source>
        <dbReference type="SAM" id="Phobius"/>
    </source>
</evidence>
<accession>A0A151P722</accession>
<evidence type="ECO:0000256" key="1">
    <source>
        <dbReference type="ARBA" id="ARBA00004141"/>
    </source>
</evidence>
<feature type="transmembrane region" description="Helical" evidence="7">
    <location>
        <begin position="158"/>
        <end position="183"/>
    </location>
</feature>
<keyword evidence="10" id="KW-1185">Reference proteome</keyword>
<proteinExistence type="inferred from homology"/>
<feature type="domain" description="TMEM205-like" evidence="8">
    <location>
        <begin position="18"/>
        <end position="117"/>
    </location>
</feature>
<reference evidence="9 10" key="1">
    <citation type="journal article" date="2012" name="Genome Biol.">
        <title>Sequencing three crocodilian genomes to illuminate the evolution of archosaurs and amniotes.</title>
        <authorList>
            <person name="St John J.A."/>
            <person name="Braun E.L."/>
            <person name="Isberg S.R."/>
            <person name="Miles L.G."/>
            <person name="Chong A.Y."/>
            <person name="Gongora J."/>
            <person name="Dalzell P."/>
            <person name="Moran C."/>
            <person name="Bed'hom B."/>
            <person name="Abzhanov A."/>
            <person name="Burgess S.C."/>
            <person name="Cooksey A.M."/>
            <person name="Castoe T.A."/>
            <person name="Crawford N.G."/>
            <person name="Densmore L.D."/>
            <person name="Drew J.C."/>
            <person name="Edwards S.V."/>
            <person name="Faircloth B.C."/>
            <person name="Fujita M.K."/>
            <person name="Greenwold M.J."/>
            <person name="Hoffmann F.G."/>
            <person name="Howard J.M."/>
            <person name="Iguchi T."/>
            <person name="Janes D.E."/>
            <person name="Khan S.Y."/>
            <person name="Kohno S."/>
            <person name="de Koning A.J."/>
            <person name="Lance S.L."/>
            <person name="McCarthy F.M."/>
            <person name="McCormack J.E."/>
            <person name="Merchant M.E."/>
            <person name="Peterson D.G."/>
            <person name="Pollock D.D."/>
            <person name="Pourmand N."/>
            <person name="Raney B.J."/>
            <person name="Roessler K.A."/>
            <person name="Sanford J.R."/>
            <person name="Sawyer R.H."/>
            <person name="Schmidt C.J."/>
            <person name="Triplett E.W."/>
            <person name="Tuberville T.D."/>
            <person name="Venegas-Anaya M."/>
            <person name="Howard J.T."/>
            <person name="Jarvis E.D."/>
            <person name="Guillette L.J.Jr."/>
            <person name="Glenn T.C."/>
            <person name="Green R.E."/>
            <person name="Ray D.A."/>
        </authorList>
    </citation>
    <scope>NUCLEOTIDE SEQUENCE [LARGE SCALE GENOMIC DNA]</scope>
    <source>
        <strain evidence="9">KSC_2009_1</strain>
    </source>
</reference>
<evidence type="ECO:0000259" key="8">
    <source>
        <dbReference type="Pfam" id="PF13664"/>
    </source>
</evidence>
<gene>
    <name evidence="9" type="primary">TMEM205</name>
    <name evidence="9" type="ORF">Y1Q_0005361</name>
</gene>
<keyword evidence="6 7" id="KW-0472">Membrane</keyword>
<keyword evidence="4 7" id="KW-0812">Transmembrane</keyword>
<organism evidence="9 10">
    <name type="scientific">Alligator mississippiensis</name>
    <name type="common">American alligator</name>
    <dbReference type="NCBI Taxonomy" id="8496"/>
    <lineage>
        <taxon>Eukaryota</taxon>
        <taxon>Metazoa</taxon>
        <taxon>Chordata</taxon>
        <taxon>Craniata</taxon>
        <taxon>Vertebrata</taxon>
        <taxon>Euteleostomi</taxon>
        <taxon>Archelosauria</taxon>
        <taxon>Archosauria</taxon>
        <taxon>Crocodylia</taxon>
        <taxon>Alligatoridae</taxon>
        <taxon>Alligatorinae</taxon>
        <taxon>Alligator</taxon>
    </lineage>
</organism>
<dbReference type="EMBL" id="AKHW03000644">
    <property type="protein sequence ID" value="KYO44854.1"/>
    <property type="molecule type" value="Genomic_DNA"/>
</dbReference>